<dbReference type="Gene3D" id="1.50.10.10">
    <property type="match status" value="1"/>
</dbReference>
<dbReference type="InterPro" id="IPR011613">
    <property type="entry name" value="GH15-like"/>
</dbReference>
<name>A0ABY5UY40_9BACT</name>
<reference evidence="3" key="1">
    <citation type="journal article" date="2022" name="Cell">
        <title>Design, construction, and in vivo augmentation of a complex gut microbiome.</title>
        <authorList>
            <person name="Cheng A.G."/>
            <person name="Ho P.Y."/>
            <person name="Aranda-Diaz A."/>
            <person name="Jain S."/>
            <person name="Yu F.B."/>
            <person name="Meng X."/>
            <person name="Wang M."/>
            <person name="Iakiviak M."/>
            <person name="Nagashima K."/>
            <person name="Zhao A."/>
            <person name="Murugkar P."/>
            <person name="Patil A."/>
            <person name="Atabakhsh K."/>
            <person name="Weakley A."/>
            <person name="Yan J."/>
            <person name="Brumbaugh A.R."/>
            <person name="Higginbottom S."/>
            <person name="Dimas A."/>
            <person name="Shiver A.L."/>
            <person name="Deutschbauer A."/>
            <person name="Neff N."/>
            <person name="Sonnenburg J.L."/>
            <person name="Huang K.C."/>
            <person name="Fischbach M.A."/>
        </authorList>
    </citation>
    <scope>NUCLEOTIDE SEQUENCE</scope>
    <source>
        <strain evidence="3">AP11</strain>
    </source>
</reference>
<dbReference type="InterPro" id="IPR008928">
    <property type="entry name" value="6-hairpin_glycosidase_sf"/>
</dbReference>
<evidence type="ECO:0000259" key="2">
    <source>
        <dbReference type="Pfam" id="PF19291"/>
    </source>
</evidence>
<dbReference type="PANTHER" id="PTHR31616:SF0">
    <property type="entry name" value="GLUCAN 1,4-ALPHA-GLUCOSIDASE"/>
    <property type="match status" value="1"/>
</dbReference>
<evidence type="ECO:0000259" key="1">
    <source>
        <dbReference type="Pfam" id="PF00723"/>
    </source>
</evidence>
<organism evidence="3 4">
    <name type="scientific">Alistipes ihumii AP11</name>
    <dbReference type="NCBI Taxonomy" id="1211813"/>
    <lineage>
        <taxon>Bacteria</taxon>
        <taxon>Pseudomonadati</taxon>
        <taxon>Bacteroidota</taxon>
        <taxon>Bacteroidia</taxon>
        <taxon>Bacteroidales</taxon>
        <taxon>Rikenellaceae</taxon>
        <taxon>Alistipes</taxon>
    </lineage>
</organism>
<feature type="domain" description="GH15-like" evidence="1">
    <location>
        <begin position="219"/>
        <end position="529"/>
    </location>
</feature>
<dbReference type="RefSeq" id="WP_019245862.1">
    <property type="nucleotide sequence ID" value="NZ_CAPH01000012.1"/>
</dbReference>
<gene>
    <name evidence="3" type="ORF">NQ491_09235</name>
</gene>
<dbReference type="InterPro" id="IPR012341">
    <property type="entry name" value="6hp_glycosidase-like_sf"/>
</dbReference>
<feature type="domain" description="Trehalase-like N-terminal" evidence="2">
    <location>
        <begin position="10"/>
        <end position="132"/>
    </location>
</feature>
<sequence>MNHRLNYGAVGNCRTAALISETGNIEWLCLPEFDSPSIFAALLDREKGGCFGFEVSEAYRTEQSYIPHTNILSTHFISDEAEFTVLDFMPYYRAQNSEHYLPAELYRYVRRIRGVPRFRVHYAPAPDYARGKTIRNVGTEYIESYSSLNATDRQYLYSSIPLEDIERSREIVLEKDEFFLLSYNEKVIPVDIEREKLEYCRTLVYWLNWSNRTKKYTLYNDVIERSLLTLKLMSYYNGAMLAALTTSLPETVGKVRNWDYRFCWLRDASMSIETLFKVGHPGVAQRFMRFIQSTFTADRDSFQIMYGIRGERQLTETILEHLSGYKGSKPVRIGNDAYHQRQNDSFGYLMDLIYQYYRLVPGPLDEIEDMWELVKKIQANVMQEWRKPDKGIWEIRGEERHFVSSKVMCWVALDRGARIARMLGKYDCEKRWQQEAGLIRRDVLERGWKEELQSFSQTYDNTALDASLLLMEPYGFLDADDIRYHKTVKAVKAALMHNGLMYRYNSEDDFGMPSSAFTICTFWLVRALFVTGEKAEARCLFDEVLRYGNHVGLMSEDLDFDTKEQLGNFPQAYSHLSLVNTAILFAEEDKHRSLHFVRP</sequence>
<accession>A0ABY5UY40</accession>
<dbReference type="GO" id="GO:0016787">
    <property type="term" value="F:hydrolase activity"/>
    <property type="evidence" value="ECO:0007669"/>
    <property type="project" value="UniProtKB-KW"/>
</dbReference>
<evidence type="ECO:0000313" key="3">
    <source>
        <dbReference type="EMBL" id="UWN56827.1"/>
    </source>
</evidence>
<dbReference type="Proteomes" id="UP001059295">
    <property type="component" value="Chromosome"/>
</dbReference>
<feature type="domain" description="GH15-like" evidence="1">
    <location>
        <begin position="542"/>
        <end position="582"/>
    </location>
</feature>
<dbReference type="InterPro" id="IPR045582">
    <property type="entry name" value="Trehalase-like_N"/>
</dbReference>
<dbReference type="SUPFAM" id="SSF48208">
    <property type="entry name" value="Six-hairpin glycosidases"/>
    <property type="match status" value="1"/>
</dbReference>
<proteinExistence type="predicted"/>
<keyword evidence="3" id="KW-0378">Hydrolase</keyword>
<dbReference type="GeneID" id="82891915"/>
<dbReference type="PANTHER" id="PTHR31616">
    <property type="entry name" value="TREHALASE"/>
    <property type="match status" value="1"/>
</dbReference>
<protein>
    <submittedName>
        <fullName evidence="3">Glycoside hydrolase family 15 protein</fullName>
    </submittedName>
</protein>
<dbReference type="EMBL" id="CP102294">
    <property type="protein sequence ID" value="UWN56827.1"/>
    <property type="molecule type" value="Genomic_DNA"/>
</dbReference>
<dbReference type="Pfam" id="PF00723">
    <property type="entry name" value="Glyco_hydro_15"/>
    <property type="match status" value="2"/>
</dbReference>
<evidence type="ECO:0000313" key="4">
    <source>
        <dbReference type="Proteomes" id="UP001059295"/>
    </source>
</evidence>
<dbReference type="Pfam" id="PF19291">
    <property type="entry name" value="TREH_N"/>
    <property type="match status" value="1"/>
</dbReference>
<keyword evidence="4" id="KW-1185">Reference proteome</keyword>